<dbReference type="OrthoDB" id="3213544at2"/>
<organism evidence="1 2">
    <name type="scientific">Schaedlerella arabinosiphila</name>
    <dbReference type="NCBI Taxonomy" id="2044587"/>
    <lineage>
        <taxon>Bacteria</taxon>
        <taxon>Bacillati</taxon>
        <taxon>Bacillota</taxon>
        <taxon>Clostridia</taxon>
        <taxon>Lachnospirales</taxon>
        <taxon>Lachnospiraceae</taxon>
        <taxon>Schaedlerella</taxon>
    </lineage>
</organism>
<dbReference type="EMBL" id="VIRB01000066">
    <property type="protein sequence ID" value="NDO69222.1"/>
    <property type="molecule type" value="Genomic_DNA"/>
</dbReference>
<comment type="caution">
    <text evidence="1">The sequence shown here is derived from an EMBL/GenBank/DDBJ whole genome shotgun (WGS) entry which is preliminary data.</text>
</comment>
<dbReference type="AlphaFoldDB" id="A0A9X5CAN8"/>
<evidence type="ECO:0000313" key="1">
    <source>
        <dbReference type="EMBL" id="NDO69222.1"/>
    </source>
</evidence>
<protein>
    <submittedName>
        <fullName evidence="1">Uncharacterized protein</fullName>
    </submittedName>
</protein>
<dbReference type="RefSeq" id="WP_004073760.1">
    <property type="nucleotide sequence ID" value="NZ_VIRB01000066.1"/>
</dbReference>
<reference evidence="1 2" key="1">
    <citation type="submission" date="2019-07" db="EMBL/GenBank/DDBJ databases">
        <title>Draft genome sequences of 15 bacterial species constituting the stable defined intestinal microbiota of the GM15 gnotobiotic mouse model.</title>
        <authorList>
            <person name="Elie C."/>
            <person name="Mathieu A."/>
            <person name="Saliou A."/>
            <person name="Darnaud M."/>
            <person name="Leulier F."/>
            <person name="Tamellini A."/>
        </authorList>
    </citation>
    <scope>NUCLEOTIDE SEQUENCE [LARGE SCALE GENOMIC DNA]</scope>
    <source>
        <strain evidence="2">ASF 502</strain>
    </source>
</reference>
<evidence type="ECO:0000313" key="2">
    <source>
        <dbReference type="Proteomes" id="UP000474104"/>
    </source>
</evidence>
<gene>
    <name evidence="1" type="ORF">FMM80_11230</name>
</gene>
<sequence length="88" mass="10404">MNHEFHSWKQAYRDDMSQNGYHDKRKSVVNFDTFPADIKAVGDVVRAYKETKRIAPRYEVINGVTFYYENMVNVREADLRIGKILQSM</sequence>
<accession>A0A9X5CAN8</accession>
<dbReference type="Proteomes" id="UP000474104">
    <property type="component" value="Unassembled WGS sequence"/>
</dbReference>
<name>A0A9X5CAN8_9FIRM</name>
<proteinExistence type="predicted"/>